<dbReference type="Pfam" id="PF00041">
    <property type="entry name" value="fn3"/>
    <property type="match status" value="3"/>
</dbReference>
<feature type="chain" id="PRO_5045574095" evidence="2">
    <location>
        <begin position="20"/>
        <end position="1609"/>
    </location>
</feature>
<dbReference type="SUPFAM" id="SSF49899">
    <property type="entry name" value="Concanavalin A-like lectins/glucanases"/>
    <property type="match status" value="2"/>
</dbReference>
<dbReference type="PROSITE" id="PS50853">
    <property type="entry name" value="FN3"/>
    <property type="match status" value="4"/>
</dbReference>
<feature type="domain" description="Fibronectin type-III" evidence="3">
    <location>
        <begin position="495"/>
        <end position="589"/>
    </location>
</feature>
<evidence type="ECO:0000259" key="3">
    <source>
        <dbReference type="PROSITE" id="PS50853"/>
    </source>
</evidence>
<sequence length="1609" mass="172336">MKKITIWLFALFAFTQVNAQLFTIDECLATVSSSTYGPMYSIATAGANNRSAALYPSSQLTGIAGQTLNTLYYKRLSATGTMSGTPNFKVYMKEVSVSDFGSGALDWATEITTATLVYDSDPSASVGSNDGWKNFPMSTNFVYSGTQNLAVFTEYINTTASSSIGWAYEYQAPCITTSNNDTGKYSNNTSGTFSATLGSSNYRRPLIGFDFVVSCNAPNSLVNTNVGSTTADFSWVENAIQPQNGYEYYNTTSATPPSPTETPTGTTANGVTTLSLSSLTSATTYYFWVRGNCGASDKSIWVGPLIYTTTCVPYLAPFNENFDGLALVTPYTDLPNCWEPQTGPDYWDVTNDILNAGNTYSPDVGDHTTGSSNYMWIDSSSDITANEMVSPLIDLSNLTAPYVGFWYLSQNTDNSILHSIALDVWDGTSWLNIVTQSSNFPTWVQVAGAVPSTVPTITKFRIHAIANPSGTTSDYFYNDLGVDDFFVIETPPCPLPNNQTVSNVTATEAVLGWTENGSATTWNIEYGLQGFTQGTGSTIVTGVTSNPYTLTSLMPATAYEYYVQSDCGATNGVSTWTGPFAFITECVEVDNFVENFDTTPTGSGNLPICWSKVGTSNNVYVNTGSNAPMSPANRLYMNISTTTTAFAVMPPVSNLQANTHRLRFKTYCTSANKVLSVGYFTTPGDETTYVEIEPFQLPSTALSSTQEFTVVPMNIPVGVNQLVFNLVAGATTTAYIDDVKWEVNSSCVEPSDLTASAITNNGATLGWTNGGPETMWDIEYGLSGFALGSGTMVNGITTNPHILSGLTSNTEYEFYVRGICTGPENSSWSGPFLFKTQCDEVTEFTEDFEGYATGTANPLPDCWGEVNIGTGNSYITTGANAPMSPSNRLYMTANGATPTETCAVLPPVSNLQANTHRLKFKAYSSSGTDRFLSVGYMTDPSDINSFIQIQEVNIPGTTLATTLEFIIVPGILPAGVKHLAIKNPGHPSGTTIAYVDDVIWEAIPACPGPTFLSATNVLSTSAELSWTEMGSATLWNVEYGPVGYTQGTGGTLVSGVNTNPYSLTGLTPSTSYDYYVQADCGGTSGSSIWIGPFTFTTACTAFTAPYIENFDGLPLTSPYTDLPNCWETQIGPDYWDVTNDVTNTGHTYLPNIGDHTTGTSNYMWIDSSTDITANEMVSPLIDMSTLTNPSAGFWFASNNVDNTINHTIALDVWDGSAWLNIATGTGNFTGWVKVVAVVPSTVPTTTKFRIYAIANPNGTSSDYYFNDLGVDDFFVEETPTAAPSCATNIVATPDTACGNEPTLITWDATPLSDGYYITIGTTAGGNDVLDNVDIGSAVSYSFSGSFNTTYYYTITPYNALGSATGCVEQSFVTFVTSCYCFPSGTSTASYIDDFSTTSASTNITNSSSGLSTDNYGDFTTLSTTLGSTQSFDFSVSIVGGTVGCAVWVDWDNDYSFDPSDMLYSTTSYGNGPFTGTITVPAATPAGNYRMRVMIDWNDSNPGDDDACSFGSGRGEVEDYTITVDNTLSSQEFDSNSFVAYPNPVNDVLNLSYSTEISSVKVINLLGQEVISKIVGNSSTQIDMSNLSAGAYIVNISMGDIIKTIKVIKK</sequence>
<dbReference type="InterPro" id="IPR013783">
    <property type="entry name" value="Ig-like_fold"/>
</dbReference>
<accession>A0ABV9P3E1</accession>
<keyword evidence="1 2" id="KW-0732">Signal</keyword>
<evidence type="ECO:0000256" key="1">
    <source>
        <dbReference type="ARBA" id="ARBA00022729"/>
    </source>
</evidence>
<evidence type="ECO:0000313" key="4">
    <source>
        <dbReference type="EMBL" id="MFC4739156.1"/>
    </source>
</evidence>
<dbReference type="InterPro" id="IPR045474">
    <property type="entry name" value="GEVED"/>
</dbReference>
<dbReference type="Gene3D" id="2.60.120.200">
    <property type="match status" value="1"/>
</dbReference>
<comment type="caution">
    <text evidence="4">The sequence shown here is derived from an EMBL/GenBank/DDBJ whole genome shotgun (WGS) entry which is preliminary data.</text>
</comment>
<dbReference type="InterPro" id="IPR036116">
    <property type="entry name" value="FN3_sf"/>
</dbReference>
<feature type="domain" description="Fibronectin type-III" evidence="3">
    <location>
        <begin position="217"/>
        <end position="313"/>
    </location>
</feature>
<dbReference type="EMBL" id="JBHSGW010000002">
    <property type="protein sequence ID" value="MFC4739156.1"/>
    <property type="molecule type" value="Genomic_DNA"/>
</dbReference>
<gene>
    <name evidence="4" type="ORF">ACFO3U_04050</name>
</gene>
<dbReference type="Proteomes" id="UP001595885">
    <property type="component" value="Unassembled WGS sequence"/>
</dbReference>
<feature type="signal peptide" evidence="2">
    <location>
        <begin position="1"/>
        <end position="19"/>
    </location>
</feature>
<organism evidence="4 5">
    <name type="scientific">Flavobacterium ponti</name>
    <dbReference type="NCBI Taxonomy" id="665133"/>
    <lineage>
        <taxon>Bacteria</taxon>
        <taxon>Pseudomonadati</taxon>
        <taxon>Bacteroidota</taxon>
        <taxon>Flavobacteriia</taxon>
        <taxon>Flavobacteriales</taxon>
        <taxon>Flavobacteriaceae</taxon>
        <taxon>Flavobacterium</taxon>
    </lineage>
</organism>
<dbReference type="InterPro" id="IPR026444">
    <property type="entry name" value="Secre_tail"/>
</dbReference>
<feature type="domain" description="Fibronectin type-III" evidence="3">
    <location>
        <begin position="1008"/>
        <end position="1100"/>
    </location>
</feature>
<dbReference type="CDD" id="cd00063">
    <property type="entry name" value="FN3"/>
    <property type="match status" value="3"/>
</dbReference>
<protein>
    <submittedName>
        <fullName evidence="4">Fibronectin type III domain-containing protein</fullName>
    </submittedName>
</protein>
<feature type="domain" description="Fibronectin type-III" evidence="3">
    <location>
        <begin position="749"/>
        <end position="839"/>
    </location>
</feature>
<dbReference type="RefSeq" id="WP_379738450.1">
    <property type="nucleotide sequence ID" value="NZ_JBHSGW010000002.1"/>
</dbReference>
<evidence type="ECO:0000313" key="5">
    <source>
        <dbReference type="Proteomes" id="UP001595885"/>
    </source>
</evidence>
<dbReference type="SUPFAM" id="SSF49265">
    <property type="entry name" value="Fibronectin type III"/>
    <property type="match status" value="4"/>
</dbReference>
<evidence type="ECO:0000256" key="2">
    <source>
        <dbReference type="SAM" id="SignalP"/>
    </source>
</evidence>
<dbReference type="NCBIfam" id="TIGR04183">
    <property type="entry name" value="Por_Secre_tail"/>
    <property type="match status" value="1"/>
</dbReference>
<dbReference type="Pfam" id="PF18962">
    <property type="entry name" value="Por_Secre_tail"/>
    <property type="match status" value="1"/>
</dbReference>
<name>A0ABV9P3E1_9FLAO</name>
<dbReference type="InterPro" id="IPR003961">
    <property type="entry name" value="FN3_dom"/>
</dbReference>
<proteinExistence type="predicted"/>
<keyword evidence="5" id="KW-1185">Reference proteome</keyword>
<dbReference type="SMART" id="SM00060">
    <property type="entry name" value="FN3"/>
    <property type="match status" value="4"/>
</dbReference>
<reference evidence="5" key="1">
    <citation type="journal article" date="2019" name="Int. J. Syst. Evol. Microbiol.">
        <title>The Global Catalogue of Microorganisms (GCM) 10K type strain sequencing project: providing services to taxonomists for standard genome sequencing and annotation.</title>
        <authorList>
            <consortium name="The Broad Institute Genomics Platform"/>
            <consortium name="The Broad Institute Genome Sequencing Center for Infectious Disease"/>
            <person name="Wu L."/>
            <person name="Ma J."/>
        </authorList>
    </citation>
    <scope>NUCLEOTIDE SEQUENCE [LARGE SCALE GENOMIC DNA]</scope>
    <source>
        <strain evidence="5">CCUG 50349</strain>
    </source>
</reference>
<dbReference type="Pfam" id="PF20009">
    <property type="entry name" value="GEVED"/>
    <property type="match status" value="1"/>
</dbReference>
<dbReference type="Gene3D" id="2.60.40.10">
    <property type="entry name" value="Immunoglobulins"/>
    <property type="match status" value="4"/>
</dbReference>
<dbReference type="InterPro" id="IPR013320">
    <property type="entry name" value="ConA-like_dom_sf"/>
</dbReference>